<dbReference type="PANTHER" id="PTHR37549:SF1">
    <property type="entry name" value="LIPOPROTEIN LPRI"/>
    <property type="match status" value="1"/>
</dbReference>
<dbReference type="InterPro" id="IPR052755">
    <property type="entry name" value="Lysozyme_Inhibitor_LprI"/>
</dbReference>
<organism evidence="1 2">
    <name type="scientific">Paraburkholderia hiiakae</name>
    <dbReference type="NCBI Taxonomy" id="1081782"/>
    <lineage>
        <taxon>Bacteria</taxon>
        <taxon>Pseudomonadati</taxon>
        <taxon>Pseudomonadota</taxon>
        <taxon>Betaproteobacteria</taxon>
        <taxon>Burkholderiales</taxon>
        <taxon>Burkholderiaceae</taxon>
        <taxon>Paraburkholderia</taxon>
    </lineage>
</organism>
<protein>
    <recommendedName>
        <fullName evidence="3">DUF1311 domain-containing protein</fullName>
    </recommendedName>
</protein>
<dbReference type="PANTHER" id="PTHR37549">
    <property type="entry name" value="LIPOPROTEIN LPRI"/>
    <property type="match status" value="1"/>
</dbReference>
<evidence type="ECO:0008006" key="3">
    <source>
        <dbReference type="Google" id="ProtNLM"/>
    </source>
</evidence>
<evidence type="ECO:0000313" key="2">
    <source>
        <dbReference type="Proteomes" id="UP000656319"/>
    </source>
</evidence>
<keyword evidence="2" id="KW-1185">Reference proteome</keyword>
<sequence>MGHCGFIAALSFSLQFSLRFPLRRLAPLRRRTNHTLLPSFSYFNIIMPAMNREPKIRRAPLFKRGLNAAAIALFASLAGSPFAHAASFHCPRNASASERLVCNDPTLSTLDDKLAALYRSAFDTTTDTTALEADRVSQWQWRQHNCKDKACVTDWYDRRIAELEGDLKHGKQAAVRRVKEGVVDQQLAPSAQDAVLEMHGIAPAPKDDNAAAAPSASNAKSVKSASAKVASAEANAPLHLQKMPSGVAADARQTRLAQAHAHRLPPKDAAPAGDVSAMTAKMAGANSAFAKAAGMASIEATIAQPASPAANDAAAKPADQASAQQSVSALNCASVASAQPAHATQASIEQGTVALK</sequence>
<accession>A0ABM8NMM9</accession>
<proteinExistence type="predicted"/>
<evidence type="ECO:0000313" key="1">
    <source>
        <dbReference type="EMBL" id="CAD6533567.1"/>
    </source>
</evidence>
<dbReference type="Proteomes" id="UP000656319">
    <property type="component" value="Unassembled WGS sequence"/>
</dbReference>
<comment type="caution">
    <text evidence="1">The sequence shown here is derived from an EMBL/GenBank/DDBJ whole genome shotgun (WGS) entry which is preliminary data.</text>
</comment>
<dbReference type="EMBL" id="CAJHCQ010000006">
    <property type="protein sequence ID" value="CAD6533567.1"/>
    <property type="molecule type" value="Genomic_DNA"/>
</dbReference>
<reference evidence="1 2" key="1">
    <citation type="submission" date="2020-10" db="EMBL/GenBank/DDBJ databases">
        <authorList>
            <person name="Peeters C."/>
        </authorList>
    </citation>
    <scope>NUCLEOTIDE SEQUENCE [LARGE SCALE GENOMIC DNA]</scope>
    <source>
        <strain evidence="1 2">LMG 27952</strain>
    </source>
</reference>
<gene>
    <name evidence="1" type="ORF">LMG27952_02773</name>
</gene>
<name>A0ABM8NMM9_9BURK</name>